<proteinExistence type="predicted"/>
<dbReference type="EMBL" id="BLXT01001882">
    <property type="protein sequence ID" value="GFN88932.1"/>
    <property type="molecule type" value="Genomic_DNA"/>
</dbReference>
<organism evidence="1 2">
    <name type="scientific">Plakobranchus ocellatus</name>
    <dbReference type="NCBI Taxonomy" id="259542"/>
    <lineage>
        <taxon>Eukaryota</taxon>
        <taxon>Metazoa</taxon>
        <taxon>Spiralia</taxon>
        <taxon>Lophotrochozoa</taxon>
        <taxon>Mollusca</taxon>
        <taxon>Gastropoda</taxon>
        <taxon>Heterobranchia</taxon>
        <taxon>Euthyneura</taxon>
        <taxon>Panpulmonata</taxon>
        <taxon>Sacoglossa</taxon>
        <taxon>Placobranchoidea</taxon>
        <taxon>Plakobranchidae</taxon>
        <taxon>Plakobranchus</taxon>
    </lineage>
</organism>
<gene>
    <name evidence="1" type="ORF">PoB_001543800</name>
</gene>
<comment type="caution">
    <text evidence="1">The sequence shown here is derived from an EMBL/GenBank/DDBJ whole genome shotgun (WGS) entry which is preliminary data.</text>
</comment>
<reference evidence="1 2" key="1">
    <citation type="journal article" date="2021" name="Elife">
        <title>Chloroplast acquisition without the gene transfer in kleptoplastic sea slugs, Plakobranchus ocellatus.</title>
        <authorList>
            <person name="Maeda T."/>
            <person name="Takahashi S."/>
            <person name="Yoshida T."/>
            <person name="Shimamura S."/>
            <person name="Takaki Y."/>
            <person name="Nagai Y."/>
            <person name="Toyoda A."/>
            <person name="Suzuki Y."/>
            <person name="Arimoto A."/>
            <person name="Ishii H."/>
            <person name="Satoh N."/>
            <person name="Nishiyama T."/>
            <person name="Hasebe M."/>
            <person name="Maruyama T."/>
            <person name="Minagawa J."/>
            <person name="Obokata J."/>
            <person name="Shigenobu S."/>
        </authorList>
    </citation>
    <scope>NUCLEOTIDE SEQUENCE [LARGE SCALE GENOMIC DNA]</scope>
</reference>
<name>A0AAV3Z2X4_9GAST</name>
<sequence length="70" mass="7942">MGLSRSGGVFLEDEEFLTVKFTAGEGQFRLSGRRYAAFVERWIFPKGKGMVIETPRLDASWTILVFQIVV</sequence>
<dbReference type="AlphaFoldDB" id="A0AAV3Z2X4"/>
<evidence type="ECO:0000313" key="2">
    <source>
        <dbReference type="Proteomes" id="UP000735302"/>
    </source>
</evidence>
<keyword evidence="2" id="KW-1185">Reference proteome</keyword>
<dbReference type="Proteomes" id="UP000735302">
    <property type="component" value="Unassembled WGS sequence"/>
</dbReference>
<accession>A0AAV3Z2X4</accession>
<evidence type="ECO:0000313" key="1">
    <source>
        <dbReference type="EMBL" id="GFN88932.1"/>
    </source>
</evidence>
<protein>
    <submittedName>
        <fullName evidence="1">Uncharacterized protein</fullName>
    </submittedName>
</protein>